<evidence type="ECO:0000313" key="2">
    <source>
        <dbReference type="Proteomes" id="UP000009183"/>
    </source>
</evidence>
<evidence type="ECO:0000313" key="1">
    <source>
        <dbReference type="EMBL" id="CBI29346.3"/>
    </source>
</evidence>
<dbReference type="HOGENOM" id="CLU_2163040_0_0_1"/>
<dbReference type="PaxDb" id="29760-VIT_18s0001g02150.t01"/>
<dbReference type="EMBL" id="FN595772">
    <property type="protein sequence ID" value="CBI29346.3"/>
    <property type="molecule type" value="Genomic_DNA"/>
</dbReference>
<gene>
    <name evidence="1" type="ordered locus">VIT_18s0001g02150</name>
</gene>
<keyword evidence="2" id="KW-1185">Reference proteome</keyword>
<accession>D7TFS3</accession>
<dbReference type="InParanoid" id="D7TFS3"/>
<organism evidence="1 2">
    <name type="scientific">Vitis vinifera</name>
    <name type="common">Grape</name>
    <dbReference type="NCBI Taxonomy" id="29760"/>
    <lineage>
        <taxon>Eukaryota</taxon>
        <taxon>Viridiplantae</taxon>
        <taxon>Streptophyta</taxon>
        <taxon>Embryophyta</taxon>
        <taxon>Tracheophyta</taxon>
        <taxon>Spermatophyta</taxon>
        <taxon>Magnoliopsida</taxon>
        <taxon>eudicotyledons</taxon>
        <taxon>Gunneridae</taxon>
        <taxon>Pentapetalae</taxon>
        <taxon>rosids</taxon>
        <taxon>Vitales</taxon>
        <taxon>Vitaceae</taxon>
        <taxon>Viteae</taxon>
        <taxon>Vitis</taxon>
    </lineage>
</organism>
<protein>
    <submittedName>
        <fullName evidence="1">Uncharacterized protein</fullName>
    </submittedName>
</protein>
<name>D7TFS3_VITVI</name>
<reference evidence="2" key="1">
    <citation type="journal article" date="2007" name="Nature">
        <title>The grapevine genome sequence suggests ancestral hexaploidization in major angiosperm phyla.</title>
        <authorList>
            <consortium name="The French-Italian Public Consortium for Grapevine Genome Characterization."/>
            <person name="Jaillon O."/>
            <person name="Aury J.-M."/>
            <person name="Noel B."/>
            <person name="Policriti A."/>
            <person name="Clepet C."/>
            <person name="Casagrande A."/>
            <person name="Choisne N."/>
            <person name="Aubourg S."/>
            <person name="Vitulo N."/>
            <person name="Jubin C."/>
            <person name="Vezzi A."/>
            <person name="Legeai F."/>
            <person name="Hugueney P."/>
            <person name="Dasilva C."/>
            <person name="Horner D."/>
            <person name="Mica E."/>
            <person name="Jublot D."/>
            <person name="Poulain J."/>
            <person name="Bruyere C."/>
            <person name="Billault A."/>
            <person name="Segurens B."/>
            <person name="Gouyvenoux M."/>
            <person name="Ugarte E."/>
            <person name="Cattonaro F."/>
            <person name="Anthouard V."/>
            <person name="Vico V."/>
            <person name="Del Fabbro C."/>
            <person name="Alaux M."/>
            <person name="Di Gaspero G."/>
            <person name="Dumas V."/>
            <person name="Felice N."/>
            <person name="Paillard S."/>
            <person name="Juman I."/>
            <person name="Moroldo M."/>
            <person name="Scalabrin S."/>
            <person name="Canaguier A."/>
            <person name="Le Clainche I."/>
            <person name="Malacrida G."/>
            <person name="Durand E."/>
            <person name="Pesole G."/>
            <person name="Laucou V."/>
            <person name="Chatelet P."/>
            <person name="Merdinoglu D."/>
            <person name="Delledonne M."/>
            <person name="Pezzotti M."/>
            <person name="Lecharny A."/>
            <person name="Scarpelli C."/>
            <person name="Artiguenave F."/>
            <person name="Pe M.E."/>
            <person name="Valle G."/>
            <person name="Morgante M."/>
            <person name="Caboche M."/>
            <person name="Adam-Blondon A.-F."/>
            <person name="Weissenbach J."/>
            <person name="Quetier F."/>
            <person name="Wincker P."/>
        </authorList>
    </citation>
    <scope>NUCLEOTIDE SEQUENCE [LARGE SCALE GENOMIC DNA]</scope>
    <source>
        <strain evidence="2">cv. Pinot noir / PN40024</strain>
    </source>
</reference>
<sequence>MNTISLLRLSSPPTLYLIKWSHLLSSGLALEHFIKKYQSTKEKLLLLPTWKIKTSDIITLNYTPTHTCISTLIPHSCTHMHMHTRTHTHQTLIVKDKISFKKMILIEVIKK</sequence>
<dbReference type="AlphaFoldDB" id="D7TFS3"/>
<dbReference type="Proteomes" id="UP000009183">
    <property type="component" value="Chromosome 18, unordered"/>
</dbReference>
<proteinExistence type="predicted"/>